<evidence type="ECO:0000256" key="4">
    <source>
        <dbReference type="ARBA" id="ARBA00022729"/>
    </source>
</evidence>
<accession>A0A1C0YBK3</accession>
<comment type="subcellular location">
    <subcellularLocation>
        <location evidence="1">Cell envelope</location>
    </subcellularLocation>
</comment>
<sequence length="351" mass="38216">MKKWRFLTTTAALTLMLAACGAEEEETTTAEDTEETAATETSNEETATEETSAFPMTVQSLSAGRENEDGSSLTFEDVTLEEEPKRIISFDYGFLDTLDALGVEGIVGVAANGGTGNVPAHIRDKYAPSDDIADVGSLKEINFEAVAAAEPDVIFISGRQSAFYEELKEITPNVVFIGSDNSDYIAGVKETVDLAATIFGKEEKAEELKATLDEKVAAVNEKAGGYESALVAMYNDKKISGFDNGEDSRFAYVYNDFGFTPVTEDIEASSHGSDFSYESILSVDPEVLLVIDRTVSDVEAIQADIENDIIKQTRAYKEGKIVYLDGVNWYFSSNGITTETQKLDEILNELK</sequence>
<dbReference type="PROSITE" id="PS50983">
    <property type="entry name" value="FE_B12_PBP"/>
    <property type="match status" value="1"/>
</dbReference>
<dbReference type="STRING" id="33978.A6M13_15230"/>
<dbReference type="AlphaFoldDB" id="A0A1C0YBK3"/>
<evidence type="ECO:0000313" key="8">
    <source>
        <dbReference type="EMBL" id="OCS84524.1"/>
    </source>
</evidence>
<dbReference type="EMBL" id="MASJ01000024">
    <property type="protein sequence ID" value="OCS84524.1"/>
    <property type="molecule type" value="Genomic_DNA"/>
</dbReference>
<dbReference type="InterPro" id="IPR033870">
    <property type="entry name" value="FatB"/>
</dbReference>
<reference evidence="8 9" key="1">
    <citation type="submission" date="2016-07" db="EMBL/GenBank/DDBJ databases">
        <title>Caryophanon tenue genome sequencing.</title>
        <authorList>
            <person name="Verma A."/>
            <person name="Pal Y."/>
            <person name="Krishnamurthi S."/>
        </authorList>
    </citation>
    <scope>NUCLEOTIDE SEQUENCE [LARGE SCALE GENOMIC DNA]</scope>
    <source>
        <strain evidence="8 9">DSM 14152</strain>
    </source>
</reference>
<feature type="domain" description="Fe/B12 periplasmic-binding" evidence="7">
    <location>
        <begin position="86"/>
        <end position="351"/>
    </location>
</feature>
<protein>
    <submittedName>
        <fullName evidence="8">Ferrichrome ABC transporter substrate-binding protein</fullName>
    </submittedName>
</protein>
<evidence type="ECO:0000256" key="6">
    <source>
        <dbReference type="SAM" id="SignalP"/>
    </source>
</evidence>
<dbReference type="SUPFAM" id="SSF53807">
    <property type="entry name" value="Helical backbone' metal receptor"/>
    <property type="match status" value="1"/>
</dbReference>
<evidence type="ECO:0000259" key="7">
    <source>
        <dbReference type="PROSITE" id="PS50983"/>
    </source>
</evidence>
<name>A0A1C0YBK3_9BACL</name>
<dbReference type="GO" id="GO:1901678">
    <property type="term" value="P:iron coordination entity transport"/>
    <property type="evidence" value="ECO:0007669"/>
    <property type="project" value="UniProtKB-ARBA"/>
</dbReference>
<dbReference type="PANTHER" id="PTHR30532">
    <property type="entry name" value="IRON III DICITRATE-BINDING PERIPLASMIC PROTEIN"/>
    <property type="match status" value="1"/>
</dbReference>
<keyword evidence="4 6" id="KW-0732">Signal</keyword>
<organism evidence="8 9">
    <name type="scientific">Caryophanon tenue</name>
    <dbReference type="NCBI Taxonomy" id="33978"/>
    <lineage>
        <taxon>Bacteria</taxon>
        <taxon>Bacillati</taxon>
        <taxon>Bacillota</taxon>
        <taxon>Bacilli</taxon>
        <taxon>Bacillales</taxon>
        <taxon>Caryophanaceae</taxon>
        <taxon>Caryophanon</taxon>
    </lineage>
</organism>
<evidence type="ECO:0000256" key="5">
    <source>
        <dbReference type="SAM" id="MobiDB-lite"/>
    </source>
</evidence>
<evidence type="ECO:0000313" key="9">
    <source>
        <dbReference type="Proteomes" id="UP000093199"/>
    </source>
</evidence>
<dbReference type="InterPro" id="IPR002491">
    <property type="entry name" value="ABC_transptr_periplasmic_BD"/>
</dbReference>
<feature type="chain" id="PRO_5038697349" evidence="6">
    <location>
        <begin position="22"/>
        <end position="351"/>
    </location>
</feature>
<dbReference type="Proteomes" id="UP000093199">
    <property type="component" value="Unassembled WGS sequence"/>
</dbReference>
<feature type="compositionally biased region" description="Acidic residues" evidence="5">
    <location>
        <begin position="22"/>
        <end position="48"/>
    </location>
</feature>
<dbReference type="Pfam" id="PF01497">
    <property type="entry name" value="Peripla_BP_2"/>
    <property type="match status" value="1"/>
</dbReference>
<dbReference type="CDD" id="cd01140">
    <property type="entry name" value="FatB"/>
    <property type="match status" value="1"/>
</dbReference>
<dbReference type="PROSITE" id="PS51257">
    <property type="entry name" value="PROKAR_LIPOPROTEIN"/>
    <property type="match status" value="1"/>
</dbReference>
<comment type="caution">
    <text evidence="8">The sequence shown here is derived from an EMBL/GenBank/DDBJ whole genome shotgun (WGS) entry which is preliminary data.</text>
</comment>
<feature type="signal peptide" evidence="6">
    <location>
        <begin position="1"/>
        <end position="21"/>
    </location>
</feature>
<dbReference type="OrthoDB" id="63946at2"/>
<dbReference type="GO" id="GO:0030288">
    <property type="term" value="C:outer membrane-bounded periplasmic space"/>
    <property type="evidence" value="ECO:0007669"/>
    <property type="project" value="TreeGrafter"/>
</dbReference>
<evidence type="ECO:0000256" key="1">
    <source>
        <dbReference type="ARBA" id="ARBA00004196"/>
    </source>
</evidence>
<keyword evidence="3" id="KW-0813">Transport</keyword>
<comment type="similarity">
    <text evidence="2">Belongs to the bacterial solute-binding protein 8 family.</text>
</comment>
<dbReference type="InterPro" id="IPR051313">
    <property type="entry name" value="Bact_iron-sidero_bind"/>
</dbReference>
<gene>
    <name evidence="8" type="ORF">A6M13_15230</name>
</gene>
<dbReference type="PANTHER" id="PTHR30532:SF28">
    <property type="entry name" value="PETROBACTIN-BINDING PROTEIN YCLQ"/>
    <property type="match status" value="1"/>
</dbReference>
<evidence type="ECO:0000256" key="3">
    <source>
        <dbReference type="ARBA" id="ARBA00022448"/>
    </source>
</evidence>
<keyword evidence="9" id="KW-1185">Reference proteome</keyword>
<proteinExistence type="inferred from homology"/>
<feature type="region of interest" description="Disordered" evidence="5">
    <location>
        <begin position="22"/>
        <end position="55"/>
    </location>
</feature>
<evidence type="ECO:0000256" key="2">
    <source>
        <dbReference type="ARBA" id="ARBA00008814"/>
    </source>
</evidence>
<dbReference type="Gene3D" id="3.40.50.1980">
    <property type="entry name" value="Nitrogenase molybdenum iron protein domain"/>
    <property type="match status" value="2"/>
</dbReference>
<dbReference type="RefSeq" id="WP_066546389.1">
    <property type="nucleotide sequence ID" value="NZ_MASJ01000024.1"/>
</dbReference>